<gene>
    <name evidence="1" type="ORF">LARSCL_LOCUS19663</name>
</gene>
<proteinExistence type="predicted"/>
<reference evidence="1 2" key="1">
    <citation type="submission" date="2024-04" db="EMBL/GenBank/DDBJ databases">
        <authorList>
            <person name="Rising A."/>
            <person name="Reimegard J."/>
            <person name="Sonavane S."/>
            <person name="Akerstrom W."/>
            <person name="Nylinder S."/>
            <person name="Hedman E."/>
            <person name="Kallberg Y."/>
        </authorList>
    </citation>
    <scope>NUCLEOTIDE SEQUENCE [LARGE SCALE GENOMIC DNA]</scope>
</reference>
<evidence type="ECO:0000313" key="1">
    <source>
        <dbReference type="EMBL" id="CAL1296166.1"/>
    </source>
</evidence>
<dbReference type="AlphaFoldDB" id="A0AAV2BK58"/>
<dbReference type="Proteomes" id="UP001497382">
    <property type="component" value="Unassembled WGS sequence"/>
</dbReference>
<protein>
    <recommendedName>
        <fullName evidence="3">DUF19 domain-containing protein</fullName>
    </recommendedName>
</protein>
<name>A0AAV2BK58_9ARAC</name>
<comment type="caution">
    <text evidence="1">The sequence shown here is derived from an EMBL/GenBank/DDBJ whole genome shotgun (WGS) entry which is preliminary data.</text>
</comment>
<sequence>MTKSELEEIVRCLSESKNQRLCDRFQICNMMMPQQVKTALFKCERAIDPSGQRRCNEKEKLYSSRDVFSKIFDCISQNTSKFTAEESKQMMEFETCARSLYVGNCKLMARGKKEVLELA</sequence>
<accession>A0AAV2BK58</accession>
<keyword evidence="2" id="KW-1185">Reference proteome</keyword>
<dbReference type="EMBL" id="CAXIEN010000390">
    <property type="protein sequence ID" value="CAL1296166.1"/>
    <property type="molecule type" value="Genomic_DNA"/>
</dbReference>
<evidence type="ECO:0000313" key="2">
    <source>
        <dbReference type="Proteomes" id="UP001497382"/>
    </source>
</evidence>
<evidence type="ECO:0008006" key="3">
    <source>
        <dbReference type="Google" id="ProtNLM"/>
    </source>
</evidence>
<organism evidence="1 2">
    <name type="scientific">Larinioides sclopetarius</name>
    <dbReference type="NCBI Taxonomy" id="280406"/>
    <lineage>
        <taxon>Eukaryota</taxon>
        <taxon>Metazoa</taxon>
        <taxon>Ecdysozoa</taxon>
        <taxon>Arthropoda</taxon>
        <taxon>Chelicerata</taxon>
        <taxon>Arachnida</taxon>
        <taxon>Araneae</taxon>
        <taxon>Araneomorphae</taxon>
        <taxon>Entelegynae</taxon>
        <taxon>Araneoidea</taxon>
        <taxon>Araneidae</taxon>
        <taxon>Larinioides</taxon>
    </lineage>
</organism>